<dbReference type="InterPro" id="IPR012337">
    <property type="entry name" value="RNaseH-like_sf"/>
</dbReference>
<dbReference type="PROSITE" id="PS50994">
    <property type="entry name" value="INTEGRASE"/>
    <property type="match status" value="1"/>
</dbReference>
<organism evidence="2 3">
    <name type="scientific">Meridianimarinicoccus marinus</name>
    <dbReference type="NCBI Taxonomy" id="3231483"/>
    <lineage>
        <taxon>Bacteria</taxon>
        <taxon>Pseudomonadati</taxon>
        <taxon>Pseudomonadota</taxon>
        <taxon>Alphaproteobacteria</taxon>
        <taxon>Rhodobacterales</taxon>
        <taxon>Paracoccaceae</taxon>
        <taxon>Meridianimarinicoccus</taxon>
    </lineage>
</organism>
<name>A0ABV3LAS8_9RHOB</name>
<sequence length="171" mass="19027">RLIPASTSATRTGGSRSPGCNAVAVNLVVAARVIPFFADHGIALLRILTDRGKVGNHAYQLYRAVEDVDHSRTEANSAQTNGICKRFHRTIKDAIYDIAFCKKLYRSVKALQVDLDVWLVNCNEQRPHSGKYCYVKTPVQTFRETLNIVFEKTIRASDMPDGPEPVLSHQG</sequence>
<feature type="domain" description="Integrase catalytic" evidence="1">
    <location>
        <begin position="1"/>
        <end position="146"/>
    </location>
</feature>
<dbReference type="EMBL" id="JBFBVU010000035">
    <property type="protein sequence ID" value="MEV8468672.1"/>
    <property type="molecule type" value="Genomic_DNA"/>
</dbReference>
<feature type="non-terminal residue" evidence="2">
    <location>
        <position position="1"/>
    </location>
</feature>
<dbReference type="RefSeq" id="WP_366194632.1">
    <property type="nucleotide sequence ID" value="NZ_JBFBVU010000035.1"/>
</dbReference>
<dbReference type="InterPro" id="IPR036397">
    <property type="entry name" value="RNaseH_sf"/>
</dbReference>
<evidence type="ECO:0000313" key="3">
    <source>
        <dbReference type="Proteomes" id="UP001553161"/>
    </source>
</evidence>
<proteinExistence type="predicted"/>
<protein>
    <submittedName>
        <fullName evidence="2">Integrase core domain-containing protein</fullName>
    </submittedName>
</protein>
<reference evidence="2 3" key="1">
    <citation type="submission" date="2024-07" db="EMBL/GenBank/DDBJ databases">
        <authorList>
            <person name="Kang M."/>
        </authorList>
    </citation>
    <scope>NUCLEOTIDE SEQUENCE [LARGE SCALE GENOMIC DNA]</scope>
    <source>
        <strain evidence="2 3">DFM31</strain>
    </source>
</reference>
<dbReference type="Proteomes" id="UP001553161">
    <property type="component" value="Unassembled WGS sequence"/>
</dbReference>
<keyword evidence="3" id="KW-1185">Reference proteome</keyword>
<dbReference type="Gene3D" id="3.30.420.10">
    <property type="entry name" value="Ribonuclease H-like superfamily/Ribonuclease H"/>
    <property type="match status" value="1"/>
</dbReference>
<gene>
    <name evidence="2" type="ORF">AB0T83_18065</name>
</gene>
<dbReference type="Pfam" id="PF13683">
    <property type="entry name" value="rve_3"/>
    <property type="match status" value="1"/>
</dbReference>
<dbReference type="SUPFAM" id="SSF53098">
    <property type="entry name" value="Ribonuclease H-like"/>
    <property type="match status" value="1"/>
</dbReference>
<accession>A0ABV3LAS8</accession>
<evidence type="ECO:0000259" key="1">
    <source>
        <dbReference type="PROSITE" id="PS50994"/>
    </source>
</evidence>
<evidence type="ECO:0000313" key="2">
    <source>
        <dbReference type="EMBL" id="MEV8468672.1"/>
    </source>
</evidence>
<dbReference type="InterPro" id="IPR001584">
    <property type="entry name" value="Integrase_cat-core"/>
</dbReference>
<comment type="caution">
    <text evidence="2">The sequence shown here is derived from an EMBL/GenBank/DDBJ whole genome shotgun (WGS) entry which is preliminary data.</text>
</comment>